<dbReference type="GO" id="GO:1901170">
    <property type="term" value="P:naphthalene catabolic process"/>
    <property type="evidence" value="ECO:0007669"/>
    <property type="project" value="InterPro"/>
</dbReference>
<organism evidence="2 3">
    <name type="scientific">Ceratopteris richardii</name>
    <name type="common">Triangle waterfern</name>
    <dbReference type="NCBI Taxonomy" id="49495"/>
    <lineage>
        <taxon>Eukaryota</taxon>
        <taxon>Viridiplantae</taxon>
        <taxon>Streptophyta</taxon>
        <taxon>Embryophyta</taxon>
        <taxon>Tracheophyta</taxon>
        <taxon>Polypodiopsida</taxon>
        <taxon>Polypodiidae</taxon>
        <taxon>Polypodiales</taxon>
        <taxon>Pteridineae</taxon>
        <taxon>Pteridaceae</taxon>
        <taxon>Parkerioideae</taxon>
        <taxon>Ceratopteris</taxon>
    </lineage>
</organism>
<dbReference type="GO" id="GO:0004364">
    <property type="term" value="F:glutathione transferase activity"/>
    <property type="evidence" value="ECO:0007669"/>
    <property type="project" value="TreeGrafter"/>
</dbReference>
<dbReference type="GO" id="GO:0006749">
    <property type="term" value="P:glutathione metabolic process"/>
    <property type="evidence" value="ECO:0007669"/>
    <property type="project" value="TreeGrafter"/>
</dbReference>
<gene>
    <name evidence="2" type="ORF">KP509_36G008800</name>
</gene>
<dbReference type="InterPro" id="IPR036249">
    <property type="entry name" value="Thioredoxin-like_sf"/>
</dbReference>
<dbReference type="OrthoDB" id="4664297at2759"/>
<sequence>MENSPTIEFAYDIACPYAYLASLQIEEVAYRCGASIIWTPCLLGGLYHLSAAPQGKSGSATDAMPLAKRRVIAQDLQIQVKHVGAPFFKNAKHPLRTVTALRLILCAEKEDRPSITHALFRAYWVQNLDVSDTGVLEKVAHGFGIRLDATEREERKQQLHENTVRLANLGAFGVPCFIVNSRLYWGQDRLVLVEKVLSSTAVPRHLLRGSRKHKPHTLVFYYDFSSPWSFLASLQVESIAKDTGARLVWKPFLLGALFKEIKTPIVPLLSLHGSKASYARKDIEDWSKFHNANLKYPTIFPIISVLALRVAIVDCRVVRTIYHAAWVEDKDISKAAVLHEVLRRAGFDSDMLLGKANKQDTKQRLRDLTAEVLNLGACGAPTFLVLDPDGRQVGMLWGQDRLNVVADMLCGWHPHIEGIQRWNEEVKSLARL</sequence>
<dbReference type="EMBL" id="CM035441">
    <property type="protein sequence ID" value="KAH7280677.1"/>
    <property type="molecule type" value="Genomic_DNA"/>
</dbReference>
<dbReference type="OMA" id="FYWADKF"/>
<dbReference type="InterPro" id="IPR051924">
    <property type="entry name" value="GST_Kappa/NadH"/>
</dbReference>
<dbReference type="Proteomes" id="UP000825935">
    <property type="component" value="Chromosome 36"/>
</dbReference>
<name>A0A8T2Q9A6_CERRI</name>
<dbReference type="Gene3D" id="3.40.30.10">
    <property type="entry name" value="Glutaredoxin"/>
    <property type="match status" value="2"/>
</dbReference>
<dbReference type="Pfam" id="PF01323">
    <property type="entry name" value="DSBA"/>
    <property type="match status" value="2"/>
</dbReference>
<dbReference type="PANTHER" id="PTHR42943">
    <property type="entry name" value="GLUTATHIONE S-TRANSFERASE KAPPA"/>
    <property type="match status" value="1"/>
</dbReference>
<evidence type="ECO:0000259" key="1">
    <source>
        <dbReference type="Pfam" id="PF01323"/>
    </source>
</evidence>
<keyword evidence="3" id="KW-1185">Reference proteome</keyword>
<proteinExistence type="predicted"/>
<evidence type="ECO:0000313" key="2">
    <source>
        <dbReference type="EMBL" id="KAH7280677.1"/>
    </source>
</evidence>
<protein>
    <recommendedName>
        <fullName evidence="1">DSBA-like thioredoxin domain-containing protein</fullName>
    </recommendedName>
</protein>
<dbReference type="CDD" id="cd03022">
    <property type="entry name" value="DsbA_HCCA_Iso"/>
    <property type="match status" value="1"/>
</dbReference>
<dbReference type="GO" id="GO:0004602">
    <property type="term" value="F:glutathione peroxidase activity"/>
    <property type="evidence" value="ECO:0007669"/>
    <property type="project" value="TreeGrafter"/>
</dbReference>
<dbReference type="InterPro" id="IPR044087">
    <property type="entry name" value="NahD-like"/>
</dbReference>
<comment type="caution">
    <text evidence="2">The sequence shown here is derived from an EMBL/GenBank/DDBJ whole genome shotgun (WGS) entry which is preliminary data.</text>
</comment>
<dbReference type="GO" id="GO:0005739">
    <property type="term" value="C:mitochondrion"/>
    <property type="evidence" value="ECO:0007669"/>
    <property type="project" value="TreeGrafter"/>
</dbReference>
<evidence type="ECO:0000313" key="3">
    <source>
        <dbReference type="Proteomes" id="UP000825935"/>
    </source>
</evidence>
<dbReference type="InterPro" id="IPR001853">
    <property type="entry name" value="DSBA-like_thioredoxin_dom"/>
</dbReference>
<dbReference type="PANTHER" id="PTHR42943:SF4">
    <property type="entry name" value="C2H2-TYPE DOMAIN-CONTAINING PROTEIN"/>
    <property type="match status" value="1"/>
</dbReference>
<dbReference type="SUPFAM" id="SSF52833">
    <property type="entry name" value="Thioredoxin-like"/>
    <property type="match status" value="2"/>
</dbReference>
<dbReference type="GO" id="GO:0005777">
    <property type="term" value="C:peroxisome"/>
    <property type="evidence" value="ECO:0007669"/>
    <property type="project" value="TreeGrafter"/>
</dbReference>
<feature type="domain" description="DSBA-like thioredoxin" evidence="1">
    <location>
        <begin position="217"/>
        <end position="408"/>
    </location>
</feature>
<accession>A0A8T2Q9A6</accession>
<dbReference type="AlphaFoldDB" id="A0A8T2Q9A6"/>
<dbReference type="GO" id="GO:0018845">
    <property type="term" value="F:2-hydroxychromene-2-carboxylate isomerase activity"/>
    <property type="evidence" value="ECO:0007669"/>
    <property type="project" value="InterPro"/>
</dbReference>
<reference evidence="2" key="1">
    <citation type="submission" date="2021-08" db="EMBL/GenBank/DDBJ databases">
        <title>WGS assembly of Ceratopteris richardii.</title>
        <authorList>
            <person name="Marchant D.B."/>
            <person name="Chen G."/>
            <person name="Jenkins J."/>
            <person name="Shu S."/>
            <person name="Leebens-Mack J."/>
            <person name="Grimwood J."/>
            <person name="Schmutz J."/>
            <person name="Soltis P."/>
            <person name="Soltis D."/>
            <person name="Chen Z.-H."/>
        </authorList>
    </citation>
    <scope>NUCLEOTIDE SEQUENCE</scope>
    <source>
        <strain evidence="2">Whitten #5841</strain>
        <tissue evidence="2">Leaf</tissue>
    </source>
</reference>
<feature type="domain" description="DSBA-like thioredoxin" evidence="1">
    <location>
        <begin position="6"/>
        <end position="197"/>
    </location>
</feature>